<evidence type="ECO:0000313" key="2">
    <source>
        <dbReference type="EMBL" id="NGP77721.1"/>
    </source>
</evidence>
<keyword evidence="1" id="KW-0732">Signal</keyword>
<feature type="signal peptide" evidence="1">
    <location>
        <begin position="1"/>
        <end position="23"/>
    </location>
</feature>
<dbReference type="RefSeq" id="WP_165143357.1">
    <property type="nucleotide sequence ID" value="NZ_JAALLT010000004.1"/>
</dbReference>
<evidence type="ECO:0000313" key="3">
    <source>
        <dbReference type="Proteomes" id="UP000473278"/>
    </source>
</evidence>
<dbReference type="AlphaFoldDB" id="A0A6M1SQP9"/>
<organism evidence="2 3">
    <name type="scientific">Halalkalibaculum roseum</name>
    <dbReference type="NCBI Taxonomy" id="2709311"/>
    <lineage>
        <taxon>Bacteria</taxon>
        <taxon>Pseudomonadati</taxon>
        <taxon>Balneolota</taxon>
        <taxon>Balneolia</taxon>
        <taxon>Balneolales</taxon>
        <taxon>Balneolaceae</taxon>
        <taxon>Halalkalibaculum</taxon>
    </lineage>
</organism>
<keyword evidence="3" id="KW-1185">Reference proteome</keyword>
<protein>
    <submittedName>
        <fullName evidence="2">Uncharacterized protein</fullName>
    </submittedName>
</protein>
<accession>A0A6M1SQP9</accession>
<comment type="caution">
    <text evidence="2">The sequence shown here is derived from an EMBL/GenBank/DDBJ whole genome shotgun (WGS) entry which is preliminary data.</text>
</comment>
<gene>
    <name evidence="2" type="ORF">G3570_13825</name>
</gene>
<proteinExistence type="predicted"/>
<dbReference type="Proteomes" id="UP000473278">
    <property type="component" value="Unassembled WGS sequence"/>
</dbReference>
<reference evidence="2 3" key="1">
    <citation type="submission" date="2020-02" db="EMBL/GenBank/DDBJ databases">
        <title>Balneolaceae bacterium YR4-1, complete genome.</title>
        <authorList>
            <person name="Li Y."/>
            <person name="Wu S."/>
        </authorList>
    </citation>
    <scope>NUCLEOTIDE SEQUENCE [LARGE SCALE GENOMIC DNA]</scope>
    <source>
        <strain evidence="2 3">YR4-1</strain>
    </source>
</reference>
<feature type="chain" id="PRO_5027074834" evidence="1">
    <location>
        <begin position="24"/>
        <end position="397"/>
    </location>
</feature>
<sequence length="397" mass="45157">MNYIKKTIMLLAAALLLVPTLKAQNSIDMNRMQRDIKIMESILQEFFKTQWEDQNTRVHIASSGSFFSRGKDIRGTYLPDYGVIFTIPGDSPGFIAYSSKENGGSYSYSFRYSDNESTDSQVNEENVTKRIKEFLRDYGSTLGQLSGDDRIMIIYNSPSRVSDFAFSVGSQDKTNKPNLPTISVVTTKSDLQAYRSGSIDEAELNNRITTSTAQENEKGRLDLKVMGNIFETALKEQEDKAFRIRGSVNHIYLDNFGALFFFDVRYTSPSGSFIIRMPEIAGMDFNDDDQRAQIEVESVLQERLKESSKKQKETEEEVTKRFDEFMANLKEYLVDYGQTLSSVRSGQYVLLSATVSSPVEEIPERVDLQIEKSVLESADRGNISREEAMNRIVVREY</sequence>
<evidence type="ECO:0000256" key="1">
    <source>
        <dbReference type="SAM" id="SignalP"/>
    </source>
</evidence>
<dbReference type="EMBL" id="JAALLT010000004">
    <property type="protein sequence ID" value="NGP77721.1"/>
    <property type="molecule type" value="Genomic_DNA"/>
</dbReference>
<name>A0A6M1SQP9_9BACT</name>